<protein>
    <submittedName>
        <fullName evidence="2">Uncharacterized protein</fullName>
    </submittedName>
</protein>
<comment type="caution">
    <text evidence="2">The sequence shown here is derived from an EMBL/GenBank/DDBJ whole genome shotgun (WGS) entry which is preliminary data.</text>
</comment>
<feature type="region of interest" description="Disordered" evidence="1">
    <location>
        <begin position="84"/>
        <end position="124"/>
    </location>
</feature>
<accession>A0A1J5PXQ9</accession>
<sequence length="203" mass="21380">MDADHVVDDELQPRQTHALVRQLGEAEGEIGVADIHHDLGGNGRHLLQTGGGDLIVQRALVDVARVALGTRHRDRLAVRQGLGGAAAADDGGNAEFAGDDRGGDQSAARDGDDSVERTMSHQPPRQCSGIAVQLVPGDSVVVIGHGHFSAKIGCRCKGVSTICDILAPIGFRLVTFWSTPSLMCKWTSPPRCPRPGKPALSGF</sequence>
<organism evidence="2">
    <name type="scientific">mine drainage metagenome</name>
    <dbReference type="NCBI Taxonomy" id="410659"/>
    <lineage>
        <taxon>unclassified sequences</taxon>
        <taxon>metagenomes</taxon>
        <taxon>ecological metagenomes</taxon>
    </lineage>
</organism>
<evidence type="ECO:0000256" key="1">
    <source>
        <dbReference type="SAM" id="MobiDB-lite"/>
    </source>
</evidence>
<evidence type="ECO:0000313" key="2">
    <source>
        <dbReference type="EMBL" id="OIQ72599.1"/>
    </source>
</evidence>
<reference evidence="2" key="1">
    <citation type="submission" date="2016-10" db="EMBL/GenBank/DDBJ databases">
        <title>Sequence of Gallionella enrichment culture.</title>
        <authorList>
            <person name="Poehlein A."/>
            <person name="Muehling M."/>
            <person name="Daniel R."/>
        </authorList>
    </citation>
    <scope>NUCLEOTIDE SEQUENCE</scope>
</reference>
<feature type="compositionally biased region" description="Low complexity" evidence="1">
    <location>
        <begin position="85"/>
        <end position="96"/>
    </location>
</feature>
<proteinExistence type="predicted"/>
<gene>
    <name evidence="2" type="ORF">GALL_457760</name>
</gene>
<dbReference type="EMBL" id="MLJW01003202">
    <property type="protein sequence ID" value="OIQ72599.1"/>
    <property type="molecule type" value="Genomic_DNA"/>
</dbReference>
<feature type="compositionally biased region" description="Basic and acidic residues" evidence="1">
    <location>
        <begin position="98"/>
        <end position="119"/>
    </location>
</feature>
<name>A0A1J5PXQ9_9ZZZZ</name>
<dbReference type="AlphaFoldDB" id="A0A1J5PXQ9"/>